<dbReference type="EMBL" id="CAMPGE010006564">
    <property type="protein sequence ID" value="CAI2365423.1"/>
    <property type="molecule type" value="Genomic_DNA"/>
</dbReference>
<evidence type="ECO:0000256" key="2">
    <source>
        <dbReference type="SAM" id="MobiDB-lite"/>
    </source>
</evidence>
<proteinExistence type="predicted"/>
<evidence type="ECO:0000313" key="4">
    <source>
        <dbReference type="Proteomes" id="UP001295684"/>
    </source>
</evidence>
<keyword evidence="4" id="KW-1185">Reference proteome</keyword>
<sequence length="408" mass="46557">MYTKNKLNVPSNHESSGRNSYVLPKRTIINTIDCDVGNSKIHYPKKSGHFNLMSNKQANKSLMHNSYNSQIKSARKRHNRSNSIREDLETASLSPETTTSKLSKGHSNMKTNPRTIALRLNLSEYNTSDNKPFKKAKKVSGVATDRDCKKLVRKKPKKSEGRTSVTQNQKLRVIQTAGHSKNPSLSNSNRVHDYQTKRDRNLNKIWMKIRKISTKRSSNPSMKKKNTKKKLAHMDYPEGRKSYKTPIIDKTVVLKVSPEIRKIKKMKGIKTARVKKSSGKKPIKYNLEKCLGLGTDENANTPLKQAQENSNLDEYLTRNSKVSDTPSSSKCSIKQAGENNSLLLNTNYASSLAQEVQYLESKKKSLLCDIASLEHKVKTLKDEKEALEMEKVQDYYREIQMRDHNIFL</sequence>
<dbReference type="Proteomes" id="UP001295684">
    <property type="component" value="Unassembled WGS sequence"/>
</dbReference>
<feature type="compositionally biased region" description="Polar residues" evidence="2">
    <location>
        <begin position="91"/>
        <end position="110"/>
    </location>
</feature>
<organism evidence="3 4">
    <name type="scientific">Euplotes crassus</name>
    <dbReference type="NCBI Taxonomy" id="5936"/>
    <lineage>
        <taxon>Eukaryota</taxon>
        <taxon>Sar</taxon>
        <taxon>Alveolata</taxon>
        <taxon>Ciliophora</taxon>
        <taxon>Intramacronucleata</taxon>
        <taxon>Spirotrichea</taxon>
        <taxon>Hypotrichia</taxon>
        <taxon>Euplotida</taxon>
        <taxon>Euplotidae</taxon>
        <taxon>Moneuplotes</taxon>
    </lineage>
</organism>
<evidence type="ECO:0000313" key="3">
    <source>
        <dbReference type="EMBL" id="CAI2365423.1"/>
    </source>
</evidence>
<dbReference type="AlphaFoldDB" id="A0AAD1UEP8"/>
<keyword evidence="1" id="KW-0175">Coiled coil</keyword>
<accession>A0AAD1UEP8</accession>
<comment type="caution">
    <text evidence="3">The sequence shown here is derived from an EMBL/GenBank/DDBJ whole genome shotgun (WGS) entry which is preliminary data.</text>
</comment>
<gene>
    <name evidence="3" type="ORF">ECRASSUSDP1_LOCUS6760</name>
</gene>
<feature type="region of interest" description="Disordered" evidence="2">
    <location>
        <begin position="148"/>
        <end position="170"/>
    </location>
</feature>
<feature type="coiled-coil region" evidence="1">
    <location>
        <begin position="363"/>
        <end position="390"/>
    </location>
</feature>
<evidence type="ECO:0000256" key="1">
    <source>
        <dbReference type="SAM" id="Coils"/>
    </source>
</evidence>
<protein>
    <submittedName>
        <fullName evidence="3">Uncharacterized protein</fullName>
    </submittedName>
</protein>
<reference evidence="3" key="1">
    <citation type="submission" date="2023-07" db="EMBL/GenBank/DDBJ databases">
        <authorList>
            <consortium name="AG Swart"/>
            <person name="Singh M."/>
            <person name="Singh A."/>
            <person name="Seah K."/>
            <person name="Emmerich C."/>
        </authorList>
    </citation>
    <scope>NUCLEOTIDE SEQUENCE</scope>
    <source>
        <strain evidence="3">DP1</strain>
    </source>
</reference>
<name>A0AAD1UEP8_EUPCR</name>
<feature type="region of interest" description="Disordered" evidence="2">
    <location>
        <begin position="73"/>
        <end position="110"/>
    </location>
</feature>